<evidence type="ECO:0000256" key="1">
    <source>
        <dbReference type="ARBA" id="ARBA00022491"/>
    </source>
</evidence>
<feature type="DNA-binding region" description="H-T-H motif" evidence="3">
    <location>
        <begin position="33"/>
        <end position="52"/>
    </location>
</feature>
<name>A0A5D4SWR4_9BACI</name>
<dbReference type="Proteomes" id="UP000322524">
    <property type="component" value="Unassembled WGS sequence"/>
</dbReference>
<dbReference type="Pfam" id="PF00440">
    <property type="entry name" value="TetR_N"/>
    <property type="match status" value="1"/>
</dbReference>
<dbReference type="PROSITE" id="PS50977">
    <property type="entry name" value="HTH_TETR_2"/>
    <property type="match status" value="1"/>
</dbReference>
<dbReference type="InterPro" id="IPR009057">
    <property type="entry name" value="Homeodomain-like_sf"/>
</dbReference>
<keyword evidence="1" id="KW-0678">Repressor</keyword>
<dbReference type="Gene3D" id="1.10.10.60">
    <property type="entry name" value="Homeodomain-like"/>
    <property type="match status" value="1"/>
</dbReference>
<dbReference type="RefSeq" id="WP_148988844.1">
    <property type="nucleotide sequence ID" value="NZ_VTEV01000005.1"/>
</dbReference>
<dbReference type="InterPro" id="IPR001647">
    <property type="entry name" value="HTH_TetR"/>
</dbReference>
<dbReference type="Gene3D" id="1.10.357.10">
    <property type="entry name" value="Tetracycline Repressor, domain 2"/>
    <property type="match status" value="1"/>
</dbReference>
<keyword evidence="2 3" id="KW-0238">DNA-binding</keyword>
<dbReference type="GO" id="GO:0003677">
    <property type="term" value="F:DNA binding"/>
    <property type="evidence" value="ECO:0007669"/>
    <property type="project" value="UniProtKB-UniRule"/>
</dbReference>
<dbReference type="PANTHER" id="PTHR43479">
    <property type="entry name" value="ACREF/ENVCD OPERON REPRESSOR-RELATED"/>
    <property type="match status" value="1"/>
</dbReference>
<dbReference type="SUPFAM" id="SSF46689">
    <property type="entry name" value="Homeodomain-like"/>
    <property type="match status" value="1"/>
</dbReference>
<feature type="domain" description="HTH tetR-type" evidence="4">
    <location>
        <begin position="10"/>
        <end position="70"/>
    </location>
</feature>
<evidence type="ECO:0000313" key="6">
    <source>
        <dbReference type="Proteomes" id="UP000322524"/>
    </source>
</evidence>
<dbReference type="STRING" id="79883.GCA_001636495_00020"/>
<protein>
    <submittedName>
        <fullName evidence="5">TetR/AcrR family transcriptional regulator</fullName>
    </submittedName>
</protein>
<gene>
    <name evidence="5" type="ORF">FZC76_14315</name>
</gene>
<evidence type="ECO:0000313" key="5">
    <source>
        <dbReference type="EMBL" id="TYS67735.1"/>
    </source>
</evidence>
<sequence length="215" mass="24443">MPKVKPEHAERKKAEIVEAAKRVCNRKPVYEVAMRDIVLESGMSQGGVYKYFANIDEVFVFILNQETLTSSMKEKVDAIFQSKETPFKKLDDFLHVIGEHIKSSITTDGSIYYELISLYSKDPQRLELVKGQLNEVSNVQYLQTSFALFLAEQIENGTFKTTMQKEEILTLIEVYMTGLMHQPDLSLKASEEINVQISKQINVLSTALQKLLAGE</sequence>
<evidence type="ECO:0000256" key="3">
    <source>
        <dbReference type="PROSITE-ProRule" id="PRU00335"/>
    </source>
</evidence>
<dbReference type="EMBL" id="VTEV01000005">
    <property type="protein sequence ID" value="TYS67735.1"/>
    <property type="molecule type" value="Genomic_DNA"/>
</dbReference>
<evidence type="ECO:0000256" key="2">
    <source>
        <dbReference type="ARBA" id="ARBA00023125"/>
    </source>
</evidence>
<evidence type="ECO:0000259" key="4">
    <source>
        <dbReference type="PROSITE" id="PS50977"/>
    </source>
</evidence>
<dbReference type="InterPro" id="IPR050624">
    <property type="entry name" value="HTH-type_Tx_Regulator"/>
</dbReference>
<comment type="caution">
    <text evidence="5">The sequence shown here is derived from an EMBL/GenBank/DDBJ whole genome shotgun (WGS) entry which is preliminary data.</text>
</comment>
<reference evidence="5 6" key="1">
    <citation type="submission" date="2019-08" db="EMBL/GenBank/DDBJ databases">
        <title>Bacillus genomes from the desert of Cuatro Cienegas, Coahuila.</title>
        <authorList>
            <person name="Olmedo-Alvarez G."/>
        </authorList>
    </citation>
    <scope>NUCLEOTIDE SEQUENCE [LARGE SCALE GENOMIC DNA]</scope>
    <source>
        <strain evidence="5 6">CH28_1T</strain>
    </source>
</reference>
<proteinExistence type="predicted"/>
<dbReference type="OrthoDB" id="9814703at2"/>
<dbReference type="PANTHER" id="PTHR43479:SF11">
    <property type="entry name" value="ACREF_ENVCD OPERON REPRESSOR-RELATED"/>
    <property type="match status" value="1"/>
</dbReference>
<organism evidence="5 6">
    <name type="scientific">Sutcliffiella horikoshii</name>
    <dbReference type="NCBI Taxonomy" id="79883"/>
    <lineage>
        <taxon>Bacteria</taxon>
        <taxon>Bacillati</taxon>
        <taxon>Bacillota</taxon>
        <taxon>Bacilli</taxon>
        <taxon>Bacillales</taxon>
        <taxon>Bacillaceae</taxon>
        <taxon>Sutcliffiella</taxon>
    </lineage>
</organism>
<dbReference type="AlphaFoldDB" id="A0A5D4SWR4"/>
<accession>A0A5D4SWR4</accession>